<dbReference type="InterPro" id="IPR023064">
    <property type="entry name" value="D-ribose_pyranase"/>
</dbReference>
<dbReference type="AlphaFoldDB" id="X1UHR5"/>
<gene>
    <name evidence="4" type="ORF">S12H4_62206</name>
</gene>
<dbReference type="Gene3D" id="3.40.1650.10">
    <property type="entry name" value="RbsD-like domain"/>
    <property type="match status" value="1"/>
</dbReference>
<dbReference type="GO" id="GO:0019303">
    <property type="term" value="P:D-ribose catabolic process"/>
    <property type="evidence" value="ECO:0007669"/>
    <property type="project" value="TreeGrafter"/>
</dbReference>
<keyword evidence="2" id="KW-0413">Isomerase</keyword>
<sequence>MKKSGILNIEISRVIASMGHGDYIVISDAGLPIPDSVELIDVSVSKNIPQFIDVLSSILVELEVGKAILAKEMKRN</sequence>
<evidence type="ECO:0000256" key="1">
    <source>
        <dbReference type="ARBA" id="ARBA00022490"/>
    </source>
</evidence>
<dbReference type="EMBL" id="BARW01041614">
    <property type="protein sequence ID" value="GAJ17079.1"/>
    <property type="molecule type" value="Genomic_DNA"/>
</dbReference>
<keyword evidence="1" id="KW-0963">Cytoplasm</keyword>
<dbReference type="Pfam" id="PF05025">
    <property type="entry name" value="RbsD_FucU"/>
    <property type="match status" value="1"/>
</dbReference>
<dbReference type="GO" id="GO:0016866">
    <property type="term" value="F:intramolecular transferase activity"/>
    <property type="evidence" value="ECO:0007669"/>
    <property type="project" value="TreeGrafter"/>
</dbReference>
<proteinExistence type="predicted"/>
<dbReference type="NCBIfam" id="NF008761">
    <property type="entry name" value="PRK11797.1"/>
    <property type="match status" value="1"/>
</dbReference>
<dbReference type="GO" id="GO:0005829">
    <property type="term" value="C:cytosol"/>
    <property type="evidence" value="ECO:0007669"/>
    <property type="project" value="TreeGrafter"/>
</dbReference>
<dbReference type="GO" id="GO:0016872">
    <property type="term" value="F:intramolecular lyase activity"/>
    <property type="evidence" value="ECO:0007669"/>
    <property type="project" value="InterPro"/>
</dbReference>
<reference evidence="4" key="1">
    <citation type="journal article" date="2014" name="Front. Microbiol.">
        <title>High frequency of phylogenetically diverse reductive dehalogenase-homologous genes in deep subseafloor sedimentary metagenomes.</title>
        <authorList>
            <person name="Kawai M."/>
            <person name="Futagami T."/>
            <person name="Toyoda A."/>
            <person name="Takaki Y."/>
            <person name="Nishi S."/>
            <person name="Hori S."/>
            <person name="Arai W."/>
            <person name="Tsubouchi T."/>
            <person name="Morono Y."/>
            <person name="Uchiyama I."/>
            <person name="Ito T."/>
            <person name="Fujiyama A."/>
            <person name="Inagaki F."/>
            <person name="Takami H."/>
        </authorList>
    </citation>
    <scope>NUCLEOTIDE SEQUENCE</scope>
    <source>
        <strain evidence="4">Expedition CK06-06</strain>
    </source>
</reference>
<comment type="caution">
    <text evidence="4">The sequence shown here is derived from an EMBL/GenBank/DDBJ whole genome shotgun (WGS) entry which is preliminary data.</text>
</comment>
<dbReference type="InterPro" id="IPR023750">
    <property type="entry name" value="RbsD-like_sf"/>
</dbReference>
<dbReference type="InterPro" id="IPR007721">
    <property type="entry name" value="RbsD_FucU"/>
</dbReference>
<protein>
    <recommendedName>
        <fullName evidence="5">D-ribose pyranase</fullName>
    </recommendedName>
</protein>
<dbReference type="PANTHER" id="PTHR37831:SF1">
    <property type="entry name" value="D-RIBOSE PYRANASE"/>
    <property type="match status" value="1"/>
</dbReference>
<evidence type="ECO:0008006" key="5">
    <source>
        <dbReference type="Google" id="ProtNLM"/>
    </source>
</evidence>
<evidence type="ECO:0000313" key="4">
    <source>
        <dbReference type="EMBL" id="GAJ17079.1"/>
    </source>
</evidence>
<dbReference type="GO" id="GO:0048029">
    <property type="term" value="F:monosaccharide binding"/>
    <property type="evidence" value="ECO:0007669"/>
    <property type="project" value="InterPro"/>
</dbReference>
<keyword evidence="3" id="KW-0119">Carbohydrate metabolism</keyword>
<feature type="non-terminal residue" evidence="4">
    <location>
        <position position="76"/>
    </location>
</feature>
<dbReference type="PANTHER" id="PTHR37831">
    <property type="entry name" value="D-RIBOSE PYRANASE"/>
    <property type="match status" value="1"/>
</dbReference>
<dbReference type="SUPFAM" id="SSF102546">
    <property type="entry name" value="RbsD-like"/>
    <property type="match status" value="1"/>
</dbReference>
<evidence type="ECO:0000256" key="3">
    <source>
        <dbReference type="ARBA" id="ARBA00023277"/>
    </source>
</evidence>
<organism evidence="4">
    <name type="scientific">marine sediment metagenome</name>
    <dbReference type="NCBI Taxonomy" id="412755"/>
    <lineage>
        <taxon>unclassified sequences</taxon>
        <taxon>metagenomes</taxon>
        <taxon>ecological metagenomes</taxon>
    </lineage>
</organism>
<name>X1UHR5_9ZZZZ</name>
<evidence type="ECO:0000256" key="2">
    <source>
        <dbReference type="ARBA" id="ARBA00023235"/>
    </source>
</evidence>
<accession>X1UHR5</accession>